<protein>
    <submittedName>
        <fullName evidence="2">Uncharacterized protein</fullName>
    </submittedName>
</protein>
<feature type="region of interest" description="Disordered" evidence="1">
    <location>
        <begin position="143"/>
        <end position="179"/>
    </location>
</feature>
<dbReference type="Proteomes" id="UP000000763">
    <property type="component" value="Chromosome 6"/>
</dbReference>
<dbReference type="EMBL" id="AP005449">
    <property type="protein sequence ID" value="BAD61918.1"/>
    <property type="molecule type" value="Genomic_DNA"/>
</dbReference>
<evidence type="ECO:0000313" key="2">
    <source>
        <dbReference type="EMBL" id="BAD61918.1"/>
    </source>
</evidence>
<sequence>MPPAGSGGGAAGGGAERCGDGVWWWWQQRRSVGDGRGNRQIRAWIWRDGGRRRRLVAGMARAARAARGWRRGGDEFAATAMQATTAVRLRRVSSELDDGDKVWEDDEMAAGMEGQQRLLWWRRRWRGDGVGEANLAAPVAEATPKESGCRGDGGTGYHGGRSASCAIGARRRRERSRGW</sequence>
<evidence type="ECO:0000256" key="1">
    <source>
        <dbReference type="SAM" id="MobiDB-lite"/>
    </source>
</evidence>
<accession>Q5Z6D4</accession>
<name>Q5Z6D4_ORYSJ</name>
<reference evidence="3" key="2">
    <citation type="journal article" date="2008" name="Nucleic Acids Res.">
        <title>The rice annotation project database (RAP-DB): 2008 update.</title>
        <authorList>
            <consortium name="The rice annotation project (RAP)"/>
        </authorList>
    </citation>
    <scope>GENOME REANNOTATION</scope>
    <source>
        <strain evidence="3">cv. Nipponbare</strain>
    </source>
</reference>
<organism evidence="2 3">
    <name type="scientific">Oryza sativa subsp. japonica</name>
    <name type="common">Rice</name>
    <dbReference type="NCBI Taxonomy" id="39947"/>
    <lineage>
        <taxon>Eukaryota</taxon>
        <taxon>Viridiplantae</taxon>
        <taxon>Streptophyta</taxon>
        <taxon>Embryophyta</taxon>
        <taxon>Tracheophyta</taxon>
        <taxon>Spermatophyta</taxon>
        <taxon>Magnoliopsida</taxon>
        <taxon>Liliopsida</taxon>
        <taxon>Poales</taxon>
        <taxon>Poaceae</taxon>
        <taxon>BOP clade</taxon>
        <taxon>Oryzoideae</taxon>
        <taxon>Oryzeae</taxon>
        <taxon>Oryzinae</taxon>
        <taxon>Oryza</taxon>
        <taxon>Oryza sativa</taxon>
    </lineage>
</organism>
<gene>
    <name evidence="2" type="primary">P0427E01.34</name>
</gene>
<feature type="compositionally biased region" description="Gly residues" evidence="1">
    <location>
        <begin position="150"/>
        <end position="159"/>
    </location>
</feature>
<dbReference type="AlphaFoldDB" id="Q5Z6D4"/>
<reference evidence="3" key="1">
    <citation type="journal article" date="2005" name="Nature">
        <title>The map-based sequence of the rice genome.</title>
        <authorList>
            <consortium name="International rice genome sequencing project (IRGSP)"/>
            <person name="Matsumoto T."/>
            <person name="Wu J."/>
            <person name="Kanamori H."/>
            <person name="Katayose Y."/>
            <person name="Fujisawa M."/>
            <person name="Namiki N."/>
            <person name="Mizuno H."/>
            <person name="Yamamoto K."/>
            <person name="Antonio B.A."/>
            <person name="Baba T."/>
            <person name="Sakata K."/>
            <person name="Nagamura Y."/>
            <person name="Aoki H."/>
            <person name="Arikawa K."/>
            <person name="Arita K."/>
            <person name="Bito T."/>
            <person name="Chiden Y."/>
            <person name="Fujitsuka N."/>
            <person name="Fukunaka R."/>
            <person name="Hamada M."/>
            <person name="Harada C."/>
            <person name="Hayashi A."/>
            <person name="Hijishita S."/>
            <person name="Honda M."/>
            <person name="Hosokawa S."/>
            <person name="Ichikawa Y."/>
            <person name="Idonuma A."/>
            <person name="Iijima M."/>
            <person name="Ikeda M."/>
            <person name="Ikeno M."/>
            <person name="Ito K."/>
            <person name="Ito S."/>
            <person name="Ito T."/>
            <person name="Ito Y."/>
            <person name="Ito Y."/>
            <person name="Iwabuchi A."/>
            <person name="Kamiya K."/>
            <person name="Karasawa W."/>
            <person name="Kurita K."/>
            <person name="Katagiri S."/>
            <person name="Kikuta A."/>
            <person name="Kobayashi H."/>
            <person name="Kobayashi N."/>
            <person name="Machita K."/>
            <person name="Maehara T."/>
            <person name="Masukawa M."/>
            <person name="Mizubayashi T."/>
            <person name="Mukai Y."/>
            <person name="Nagasaki H."/>
            <person name="Nagata Y."/>
            <person name="Naito S."/>
            <person name="Nakashima M."/>
            <person name="Nakama Y."/>
            <person name="Nakamichi Y."/>
            <person name="Nakamura M."/>
            <person name="Meguro A."/>
            <person name="Negishi M."/>
            <person name="Ohta I."/>
            <person name="Ohta T."/>
            <person name="Okamoto M."/>
            <person name="Ono N."/>
            <person name="Saji S."/>
            <person name="Sakaguchi M."/>
            <person name="Sakai K."/>
            <person name="Shibata M."/>
            <person name="Shimokawa T."/>
            <person name="Song J."/>
            <person name="Takazaki Y."/>
            <person name="Terasawa K."/>
            <person name="Tsugane M."/>
            <person name="Tsuji K."/>
            <person name="Ueda S."/>
            <person name="Waki K."/>
            <person name="Yamagata H."/>
            <person name="Yamamoto M."/>
            <person name="Yamamoto S."/>
            <person name="Yamane H."/>
            <person name="Yoshiki S."/>
            <person name="Yoshihara R."/>
            <person name="Yukawa K."/>
            <person name="Zhong H."/>
            <person name="Yano M."/>
            <person name="Yuan Q."/>
            <person name="Ouyang S."/>
            <person name="Liu J."/>
            <person name="Jones K.M."/>
            <person name="Gansberger K."/>
            <person name="Moffat K."/>
            <person name="Hill J."/>
            <person name="Bera J."/>
            <person name="Fadrosh D."/>
            <person name="Jin S."/>
            <person name="Johri S."/>
            <person name="Kim M."/>
            <person name="Overton L."/>
            <person name="Reardon M."/>
            <person name="Tsitrin T."/>
            <person name="Vuong H."/>
            <person name="Weaver B."/>
            <person name="Ciecko A."/>
            <person name="Tallon L."/>
            <person name="Jackson J."/>
            <person name="Pai G."/>
            <person name="Aken S.V."/>
            <person name="Utterback T."/>
            <person name="Reidmuller S."/>
            <person name="Feldblyum T."/>
            <person name="Hsiao J."/>
            <person name="Zismann V."/>
            <person name="Iobst S."/>
            <person name="de Vazeille A.R."/>
            <person name="Buell C.R."/>
            <person name="Ying K."/>
            <person name="Li Y."/>
            <person name="Lu T."/>
            <person name="Huang Y."/>
            <person name="Zhao Q."/>
            <person name="Feng Q."/>
            <person name="Zhang L."/>
            <person name="Zhu J."/>
            <person name="Weng Q."/>
            <person name="Mu J."/>
            <person name="Lu Y."/>
            <person name="Fan D."/>
            <person name="Liu Y."/>
            <person name="Guan J."/>
            <person name="Zhang Y."/>
            <person name="Yu S."/>
            <person name="Liu X."/>
            <person name="Zhang Y."/>
            <person name="Hong G."/>
            <person name="Han B."/>
            <person name="Choisne N."/>
            <person name="Demange N."/>
            <person name="Orjeda G."/>
            <person name="Samain S."/>
            <person name="Cattolico L."/>
            <person name="Pelletier E."/>
            <person name="Couloux A."/>
            <person name="Segurens B."/>
            <person name="Wincker P."/>
            <person name="D'Hont A."/>
            <person name="Scarpelli C."/>
            <person name="Weissenbach J."/>
            <person name="Salanoubat M."/>
            <person name="Quetier F."/>
            <person name="Yu Y."/>
            <person name="Kim H.R."/>
            <person name="Rambo T."/>
            <person name="Currie J."/>
            <person name="Collura K."/>
            <person name="Luo M."/>
            <person name="Yang T."/>
            <person name="Ammiraju J.S.S."/>
            <person name="Engler F."/>
            <person name="Soderlund C."/>
            <person name="Wing R.A."/>
            <person name="Palmer L.E."/>
            <person name="de la Bastide M."/>
            <person name="Spiegel L."/>
            <person name="Nascimento L."/>
            <person name="Zutavern T."/>
            <person name="O'Shaughnessy A."/>
            <person name="Dike S."/>
            <person name="Dedhia N."/>
            <person name="Preston R."/>
            <person name="Balija V."/>
            <person name="McCombie W.R."/>
            <person name="Chow T."/>
            <person name="Chen H."/>
            <person name="Chung M."/>
            <person name="Chen C."/>
            <person name="Shaw J."/>
            <person name="Wu H."/>
            <person name="Hsiao K."/>
            <person name="Chao Y."/>
            <person name="Chu M."/>
            <person name="Cheng C."/>
            <person name="Hour A."/>
            <person name="Lee P."/>
            <person name="Lin S."/>
            <person name="Lin Y."/>
            <person name="Liou J."/>
            <person name="Liu S."/>
            <person name="Hsing Y."/>
            <person name="Raghuvanshi S."/>
            <person name="Mohanty A."/>
            <person name="Bharti A.K."/>
            <person name="Gaur A."/>
            <person name="Gupta V."/>
            <person name="Kumar D."/>
            <person name="Ravi V."/>
            <person name="Vij S."/>
            <person name="Kapur A."/>
            <person name="Khurana P."/>
            <person name="Khurana P."/>
            <person name="Khurana J.P."/>
            <person name="Tyagi A.K."/>
            <person name="Gaikwad K."/>
            <person name="Singh A."/>
            <person name="Dalal V."/>
            <person name="Srivastava S."/>
            <person name="Dixit A."/>
            <person name="Pal A.K."/>
            <person name="Ghazi I.A."/>
            <person name="Yadav M."/>
            <person name="Pandit A."/>
            <person name="Bhargava A."/>
            <person name="Sureshbabu K."/>
            <person name="Batra K."/>
            <person name="Sharma T.R."/>
            <person name="Mohapatra T."/>
            <person name="Singh N.K."/>
            <person name="Messing J."/>
            <person name="Nelson A.B."/>
            <person name="Fuks G."/>
            <person name="Kavchok S."/>
            <person name="Keizer G."/>
            <person name="Linton E."/>
            <person name="Llaca V."/>
            <person name="Song R."/>
            <person name="Tanyolac B."/>
            <person name="Young S."/>
            <person name="Ho-Il K."/>
            <person name="Hahn J.H."/>
            <person name="Sangsakoo G."/>
            <person name="Vanavichit A."/>
            <person name="de Mattos Luiz.A.T."/>
            <person name="Zimmer P.D."/>
            <person name="Malone G."/>
            <person name="Dellagostin O."/>
            <person name="de Oliveira A.C."/>
            <person name="Bevan M."/>
            <person name="Bancroft I."/>
            <person name="Minx P."/>
            <person name="Cordum H."/>
            <person name="Wilson R."/>
            <person name="Cheng Z."/>
            <person name="Jin W."/>
            <person name="Jiang J."/>
            <person name="Leong S.A."/>
            <person name="Iwama H."/>
            <person name="Gojobori T."/>
            <person name="Itoh T."/>
            <person name="Niimura Y."/>
            <person name="Fujii Y."/>
            <person name="Habara T."/>
            <person name="Sakai H."/>
            <person name="Sato Y."/>
            <person name="Wilson G."/>
            <person name="Kumar K."/>
            <person name="McCouch S."/>
            <person name="Juretic N."/>
            <person name="Hoen D."/>
            <person name="Wright S."/>
            <person name="Bruskiewich R."/>
            <person name="Bureau T."/>
            <person name="Miyao A."/>
            <person name="Hirochika H."/>
            <person name="Nishikawa T."/>
            <person name="Kadowaki K."/>
            <person name="Sugiura M."/>
            <person name="Burr B."/>
            <person name="Sasaki T."/>
        </authorList>
    </citation>
    <scope>NUCLEOTIDE SEQUENCE [LARGE SCALE GENOMIC DNA]</scope>
    <source>
        <strain evidence="3">cv. Nipponbare</strain>
    </source>
</reference>
<proteinExistence type="predicted"/>
<feature type="compositionally biased region" description="Basic residues" evidence="1">
    <location>
        <begin position="169"/>
        <end position="179"/>
    </location>
</feature>
<evidence type="ECO:0000313" key="3">
    <source>
        <dbReference type="Proteomes" id="UP000000763"/>
    </source>
</evidence>